<dbReference type="Gene3D" id="2.10.70.10">
    <property type="entry name" value="Complement Module, domain 1"/>
    <property type="match status" value="2"/>
</dbReference>
<comment type="caution">
    <text evidence="10">The sequence shown here is derived from an EMBL/GenBank/DDBJ whole genome shotgun (WGS) entry which is preliminary data.</text>
</comment>
<gene>
    <name evidence="10" type="ORF">P4O66_012343</name>
</gene>
<keyword evidence="5" id="KW-0106">Calcium</keyword>
<feature type="repeat" description="CSPG" evidence="7">
    <location>
        <begin position="2297"/>
        <end position="2397"/>
    </location>
</feature>
<dbReference type="GO" id="GO:0009653">
    <property type="term" value="P:anatomical structure morphogenesis"/>
    <property type="evidence" value="ECO:0007669"/>
    <property type="project" value="TreeGrafter"/>
</dbReference>
<feature type="domain" description="VWFC" evidence="9">
    <location>
        <begin position="252"/>
        <end position="312"/>
    </location>
</feature>
<sequence>ALEHGVSCERKNGGGVGVMELDRWRRAHAHSGRGPLEFKGKAAQTPGVGAKFYQNSKCQLHSPVAAYSEKTCGEMKKEVQASLSSDPIFDVALMSFIAICKGTIRLSTELLSTAAGRREPAGGAGGSARLGAAATSAACFLRWVPAGLGCSEAVEIRDFKTTKAERHGFGGEKVTDLQETPSHFCISGYQISFGKNHTSWKPDTCQDCTCHGDIVICKATQCQNPQCDFQRGERLRIPPKKCCPECFPQSAGSCQRHGAVYGHDSQWSESECSVCTCSLGKVTCGPPACPSLSCGRGQSPYIPAGECCPKCGRNGVPCTWEGEEHRDGEEWSPSPCMKCECQDGHAQCSAAECQPITCEPRRLRFAPGYGCVCLPQNEHLVIRPARCCPQCVSKPCIAAGEEYEDSQQWQKNSCTTCVCERGQTRCHTEKCPPLHCDKVSYNPLQTTFHVTHNNGRLTGSEEHWSCQRLDSGAFRKTLNNRFYVCSKGQTKVQRPGQCCAECVSPRGTCLYDGAVRYHGDMWQGTGCEFCTCERGQVLCQHADCARLECAQNLESVSEGPCQTCQCRDGHVTCYHRSCPTCPVGTLAVPRDGQCCPECHPAVQCHADCLTCSTTPGHCDSCKDPGAVLWNGRCLHNCPNGFFAQGRVCTACQLSCGTCGNAFECTTCGGSLLFSDRQCVATCERGLYQDHTQCLSCHDSCSSCRGAGPQDCLSCSDPSHLLMDGLCVADCGTGFYVNRGNCYACDPSCATCHPDNPSCLSCPGGYALHHGKCILDCPEEHYKDSYARCQTCHGSCATCSGPSASECISCPRGLLLLHGGQCVNSCGEGLFSRDGRCQGCHESCRACVGPDSSDCMRCVKPEEVLLPRGTRASVGACASACLPHHYLHAELVCRGESLLPCATARSDINHRKFQSSATSHAHVARQEMPTAALPVPSSVSFTMGSVWTTVLVASMSRRAPAKLVTHHARNVLDPLKLIAPPARLMLASTTATAGPAALKASTSTPWAAVTVSRPRHLRNTAQTSLQSHSKYVNAMGGCNVLWIPVVRRAVPRMEELCVAPALGAVSHCLSRLTSLAGSRWDPPDVTVGVSSRECQDSCQRCTEDLLLGSGSVCLWCKRPRQPLLLGDRCVERCPPGHHQHRGTCRKCHTSCAACNGEGPLSCTSCVAPAVLAPSGVCGPRCAIGYYADENRMCQKCDHQCLSCEMAEICTSCRDPAKVLLFGECQYESCAQQYYLNTTTRTCRECDWSCNSCQGPLRSDCLQCMEGHVLQNGVCVPACSLGSYQDGDRCLNCDDHCEQCQGPGRCLQCQVPYALQNGQCVLGCGRSHFLDSATQQCVACLSGCVECGSARECHVCMENTFRKNGQCTPDCGRGYYGDRKARQCKANTHAPSLRIHGPLLVPIGGVSPLDPALLSVEDVDGQSDGSVLQLLQPPSVGLLVVAEHGRERALGPDDTFTLTQLRHRAVRFTHSAHQAKAGQFTLRAADAQLFSQPQTVHIQAVSQQPPLVVTNQPIYIESGETAVLTKSVLHIMDPDNPQDVLLMVLDPPRHGRLTRVHGEAQVAQFMLEELSHEQLQYVHDGTSGSQDRLLLQINDGHSYQNILLHVNIAQKNGLSPHMLSVPKAWVREGGIVQLSKKHLNAEYRGSSDSEIFYTVHSDSGQPQHGELVLVPMPADGPVDDWQASPLGRDSTPTSTFTQQDVNEGTVWYRHYGRGTERDRFQFQVSSEAFPDAQSDTQTFTIGVMPQTPGLPQLTPGADLQITALEDRVTLITPSALSFTDSETPSSKLIYNITEPLAPGLGTLEHGDRPYSHVRVFTQADVDAGRISYRPPLAPSHLQELYQYSFTAENQNRTYPRQWGRCKQIQSRNTIKQVFHKFSTAVAVSCHRVNISVRGTCAAGTGDDLVCFYVAVSDGEHTTPEMDFAILLLANHQQPPVFQILDPVLEVSLGGRAPIGGQQLAVTDADTAPDELEFELVEAPVHGTLLRVDYSTQTQMVNGDTFTFSDITRNILQYEHAGLNTEEDNMIFSVTDGISMTSTTVQVMVSGVKGDGPRRDPEALLLMVVAEKSSTVIRRSHLAYVDDDSSDAQIRIQLVSVPMYGILTKTNSETDHKELNEYSSFTMEDINHHKIRYVTSFETDNQPITDIFHFVVYDGENNRLDNQICTITITSVQTQPPVVTVRGGIKVPEGGRVQLSANHIIASDPDTPKKDLLVWLISPPKYGFIENTKRAAGSVGGTHIISPDVPFTMEDLTTDCIFYVQNVHQANIHQDVFSFYISDGSSQTEAFDIAIDIHQTKEEKVPVISVNSIHLEENTGVIITNSSLSVLDLDTPENEIVLTVTKKPSYGKLRRRQFYSQPLDNGKVLHQGSIFTYQDILDELLVYTPDGHGSGTDEVRLTVTDGIHVETVHLTFSIDVRKSEGPRVTINRGLQLAAGSSSKITEQQLRGTDMDSDDLKLRFTLTQDLGTGTLQLTKGWSKVQISAKGPIKSFTQEDINKGFVTYVHEKGENRGSLSFKFNLEDPEGNKVIDKSFFISILEDKLPPSVVVNKGLMLDENSVKKVTTLQLSSTDQDSEPSELVYRITKQTQLGHLELTTNPGKRIATFTQADLASRNVQYVHTSEEEKHSDDFSFTVSDGANEISQTFYITIRPVDDSLPVLHVPGMKVQEGVRKTITEFELKATDADTEEDVITFTIVQAPRHGTIERTNNGQHYRQTNTFTMDDIHQNRISYNHDGSNSLKDRFTFTVSDGANHFFIMEEGGKEVVTAAPQKFKIDILPVDDGTPRIVTNLGLQWLEYMDNKATNLISKKELYTIDPDTDDGQLIYEITAEPKHGYLESKIKPGAPITSFTQADINLGLIRYVLREDRVQETSDNFKFLVKDSKPNVVNDNMFHIQWSLISFEHSSYNVSEKAGTVAVTVKRTGNLNQYAIVLCRTEQGTATSAAGPLPGRHDYVEHAGQVVQFDEREDTKVCTVAINDDQVFESTESFSVELGMPVYALLGRVTRTTVHIHDTEDEPTLQFDKKTYNVDESAGFLFAPVERKGDTSSTVSALCYTVPKSARGSSLHALESGSDYKSRGMGAENRVVFGPGVSMSTCDVKLIDDSEYELAEEFELVLSDASDNARTGDVAVAKVVIDGPNDASTVFLGNSSFMFSEDAGTIEIPVLRRGSDLSSVTTVWCATRPADHDSATPGVDYIPSSKKVEFKPGKTEETCSLTIMDDIQNPAIEGKESFIVFLSSPNGAILTGPHEASVYIVDTTQDIPSMQFEKVAYTVKEEDRALHVPVVRTGDLSYRSSARCFTRTMSATATDDFEERRNADVSRVVFLRGEKVKNCTVHVNDDSVFEPEEEFQVHLGTPQGDHWSGAMIGLNDIVTVTITNDEDAPTIEFEQASYQVREPPGPDGVEVLNVKVIRKGDLDRTSKIRCSTRDGSAQSGVDYNPKSRVLKFSPGVDHILFKVEILSNEEREWHESFSLVLGPDDPVEAVLGEITVSTVTILDQEAAGSLILPAPPIVVSLSDYDHVQEVTKESSKKSPSPGYPLVCVTPCDPHYPKYSLMRERCEEAGINQTSIHFSWEVAAPTDASGARSPFETVTDNTPYTTVNHMVLDSIYFSRRFHVRCGAQARDRAGHPGTPLRSNIVTIGTEGPICHTPVTTGTARGFQAQSFIATLKYLDVKHKEHPNRIHISVQIPHQDGMLPLVSTMPLHNLHFLLSESVYRQQHICSNLVTLKDLQGISETGFLDDVTYDSISLGPGYDRPYQFDRSVRDPRTIQLYKHLNLKSCIWTFDAFYDMTELIDVCGGSVTADFQVRDSAQSFLTVQVPLYVSYIYVTAPRGWASLEHHTEMEFSFFYDTVLWRTGIQTDSVLAARLQIIRIFIREDGKLVIEFKTHAKFRGQFVPEHHTLPGHKSHLMAPDHLGGIDFDLQLVWSAHTFDSPYQLWRATSSYSRKDYSGEYTVFLIPCTVQPTQPWIDPGDKPLSCTAHAPEKFLVPIAFQQTNRPVPVVYSLNTEFQLCNNEKVFMMDPATTDMSMAEMDYKGAFSMGQTLYGRVLWNPDQNLNAAYKLQLEKVYLCTGRDGYVPFFDPTGTLYNEGPQYGCIQPNKHLKHRFLLLDRKQPDVCDRYFHDVPFEANFVSDIPELQSMTTMPGVDGFTMKVDALYKVEAGHQWYLQVIYIIGPESISGPRVQRSLTYRLRRSRRDLVDRSGRLMLDESLIYDNEGDQVKNGTNMKSLQLEVEPSATFDPQVGGSVGGGVAAVLLLALVILAFCLVLRKCRRAGRKKPPKAEEYPLNTKVEVCLERLDKNLNSKHCTVRNVNLLNKSNEASKVNGAKVKQVNLEVKLHNNLNDGTEV</sequence>
<feature type="repeat" description="CSPG" evidence="7">
    <location>
        <begin position="1933"/>
        <end position="2028"/>
    </location>
</feature>
<feature type="domain" description="VWFC" evidence="9">
    <location>
        <begin position="316"/>
        <end position="392"/>
    </location>
</feature>
<feature type="repeat" description="CSPG" evidence="7">
    <location>
        <begin position="2173"/>
        <end position="2275"/>
    </location>
</feature>
<dbReference type="InterPro" id="IPR038081">
    <property type="entry name" value="CalX-like_sf"/>
</dbReference>
<feature type="repeat" description="CSPG" evidence="7">
    <location>
        <begin position="1748"/>
        <end position="1846"/>
    </location>
</feature>
<feature type="domain" description="VWFC" evidence="9">
    <location>
        <begin position="183"/>
        <end position="247"/>
    </location>
</feature>
<keyword evidence="8" id="KW-0812">Transmembrane</keyword>
<dbReference type="InterPro" id="IPR051561">
    <property type="entry name" value="FRAS1_ECM"/>
</dbReference>
<dbReference type="FunFam" id="2.60.40.2030:FF:000003">
    <property type="entry name" value="Fraser extracellular matrix complex subunit 1"/>
    <property type="match status" value="1"/>
</dbReference>
<protein>
    <recommendedName>
        <fullName evidence="9">VWFC domain-containing protein</fullName>
    </recommendedName>
</protein>
<proteinExistence type="inferred from homology"/>
<evidence type="ECO:0000256" key="7">
    <source>
        <dbReference type="PROSITE-ProRule" id="PRU01201"/>
    </source>
</evidence>
<feature type="domain" description="VWFC" evidence="9">
    <location>
        <begin position="507"/>
        <end position="599"/>
    </location>
</feature>
<comment type="similarity">
    <text evidence="1">Belongs to the FRAS1 family.</text>
</comment>
<evidence type="ECO:0000256" key="5">
    <source>
        <dbReference type="ARBA" id="ARBA00022837"/>
    </source>
</evidence>
<dbReference type="GO" id="GO:0046872">
    <property type="term" value="F:metal ion binding"/>
    <property type="evidence" value="ECO:0007669"/>
    <property type="project" value="UniProtKB-KW"/>
</dbReference>
<dbReference type="EMBL" id="JAROKS010000019">
    <property type="protein sequence ID" value="KAK1792383.1"/>
    <property type="molecule type" value="Genomic_DNA"/>
</dbReference>
<feature type="repeat" description="CSPG" evidence="7">
    <location>
        <begin position="1503"/>
        <end position="1592"/>
    </location>
</feature>
<dbReference type="Proteomes" id="UP001239994">
    <property type="component" value="Unassembled WGS sequence"/>
</dbReference>
<name>A0AAD8Z6Q5_9TELE</name>
<dbReference type="PROSITE" id="PS51854">
    <property type="entry name" value="CSPG"/>
    <property type="match status" value="12"/>
</dbReference>
<dbReference type="SMART" id="SM00181">
    <property type="entry name" value="EGF"/>
    <property type="match status" value="8"/>
</dbReference>
<keyword evidence="2" id="KW-0479">Metal-binding</keyword>
<dbReference type="Pfam" id="PF00093">
    <property type="entry name" value="VWC"/>
    <property type="match status" value="3"/>
</dbReference>
<dbReference type="Pfam" id="PF23334">
    <property type="entry name" value="VWC2L_2nd"/>
    <property type="match status" value="2"/>
</dbReference>
<dbReference type="Gene3D" id="2.10.220.10">
    <property type="entry name" value="Hormone Receptor, Insulin-like Growth Factor Receptor 1, Chain A, domain 2"/>
    <property type="match status" value="6"/>
</dbReference>
<keyword evidence="11" id="KW-1185">Reference proteome</keyword>
<dbReference type="SMART" id="SM00214">
    <property type="entry name" value="VWC"/>
    <property type="match status" value="5"/>
</dbReference>
<dbReference type="PANTHER" id="PTHR45739:SF1">
    <property type="entry name" value="EXTRACELLULAR MATRIX ORGANIZING PROTEIN FRAS1"/>
    <property type="match status" value="1"/>
</dbReference>
<evidence type="ECO:0000313" key="10">
    <source>
        <dbReference type="EMBL" id="KAK1792383.1"/>
    </source>
</evidence>
<reference evidence="10" key="1">
    <citation type="submission" date="2023-03" db="EMBL/GenBank/DDBJ databases">
        <title>Electrophorus voltai genome.</title>
        <authorList>
            <person name="Bian C."/>
        </authorList>
    </citation>
    <scope>NUCLEOTIDE SEQUENCE</scope>
    <source>
        <strain evidence="10">CB-2022</strain>
        <tissue evidence="10">Muscle</tissue>
    </source>
</reference>
<evidence type="ECO:0000256" key="2">
    <source>
        <dbReference type="ARBA" id="ARBA00022723"/>
    </source>
</evidence>
<feature type="repeat" description="CSPG" evidence="7">
    <location>
        <begin position="2418"/>
        <end position="2517"/>
    </location>
</feature>
<dbReference type="PROSITE" id="PS01208">
    <property type="entry name" value="VWFC_1"/>
    <property type="match status" value="1"/>
</dbReference>
<feature type="repeat" description="CSPG" evidence="7">
    <location>
        <begin position="1388"/>
        <end position="1483"/>
    </location>
</feature>
<keyword evidence="8" id="KW-0472">Membrane</keyword>
<dbReference type="InterPro" id="IPR009030">
    <property type="entry name" value="Growth_fac_rcpt_cys_sf"/>
</dbReference>
<dbReference type="FunFam" id="2.60.40.2030:FF:000005">
    <property type="entry name" value="Extracellular matrix protein FRAS1 isoform 1"/>
    <property type="match status" value="1"/>
</dbReference>
<dbReference type="InterPro" id="IPR003644">
    <property type="entry name" value="Calx_beta"/>
</dbReference>
<feature type="repeat" description="CSPG" evidence="7">
    <location>
        <begin position="2539"/>
        <end position="2631"/>
    </location>
</feature>
<dbReference type="SUPFAM" id="SSF57184">
    <property type="entry name" value="Growth factor receptor domain"/>
    <property type="match status" value="5"/>
</dbReference>
<dbReference type="InterPro" id="IPR000742">
    <property type="entry name" value="EGF"/>
</dbReference>
<evidence type="ECO:0000256" key="1">
    <source>
        <dbReference type="ARBA" id="ARBA00005529"/>
    </source>
</evidence>
<dbReference type="SMART" id="SM00237">
    <property type="entry name" value="Calx_beta"/>
    <property type="match status" value="5"/>
</dbReference>
<keyword evidence="4" id="KW-0677">Repeat</keyword>
<dbReference type="InterPro" id="IPR039005">
    <property type="entry name" value="CSPG_rpt"/>
</dbReference>
<evidence type="ECO:0000259" key="9">
    <source>
        <dbReference type="PROSITE" id="PS50184"/>
    </source>
</evidence>
<dbReference type="InterPro" id="IPR006212">
    <property type="entry name" value="Furin_repeat"/>
</dbReference>
<evidence type="ECO:0000256" key="6">
    <source>
        <dbReference type="ARBA" id="ARBA00023180"/>
    </source>
</evidence>
<keyword evidence="6" id="KW-0325">Glycoprotein</keyword>
<keyword evidence="3" id="KW-0732">Signal</keyword>
<feature type="repeat" description="CSPG" evidence="7">
    <location>
        <begin position="1613"/>
        <end position="1723"/>
    </location>
</feature>
<dbReference type="Gene3D" id="2.60.40.2030">
    <property type="match status" value="5"/>
</dbReference>
<dbReference type="CDD" id="cd00064">
    <property type="entry name" value="FU"/>
    <property type="match status" value="8"/>
</dbReference>
<evidence type="ECO:0000313" key="11">
    <source>
        <dbReference type="Proteomes" id="UP001239994"/>
    </source>
</evidence>
<dbReference type="GO" id="GO:0007154">
    <property type="term" value="P:cell communication"/>
    <property type="evidence" value="ECO:0007669"/>
    <property type="project" value="InterPro"/>
</dbReference>
<dbReference type="SUPFAM" id="SSF141072">
    <property type="entry name" value="CalX-like"/>
    <property type="match status" value="5"/>
</dbReference>
<evidence type="ECO:0000256" key="8">
    <source>
        <dbReference type="SAM" id="Phobius"/>
    </source>
</evidence>
<feature type="domain" description="VWFC" evidence="9">
    <location>
        <begin position="394"/>
        <end position="503"/>
    </location>
</feature>
<feature type="repeat" description="CSPG" evidence="7">
    <location>
        <begin position="2050"/>
        <end position="2150"/>
    </location>
</feature>
<dbReference type="Gene3D" id="6.20.200.20">
    <property type="match status" value="3"/>
</dbReference>
<organism evidence="10 11">
    <name type="scientific">Electrophorus voltai</name>
    <dbReference type="NCBI Taxonomy" id="2609070"/>
    <lineage>
        <taxon>Eukaryota</taxon>
        <taxon>Metazoa</taxon>
        <taxon>Chordata</taxon>
        <taxon>Craniata</taxon>
        <taxon>Vertebrata</taxon>
        <taxon>Euteleostomi</taxon>
        <taxon>Actinopterygii</taxon>
        <taxon>Neopterygii</taxon>
        <taxon>Teleostei</taxon>
        <taxon>Ostariophysi</taxon>
        <taxon>Gymnotiformes</taxon>
        <taxon>Gymnotoidei</taxon>
        <taxon>Gymnotidae</taxon>
        <taxon>Electrophorus</taxon>
    </lineage>
</organism>
<evidence type="ECO:0000256" key="3">
    <source>
        <dbReference type="ARBA" id="ARBA00022729"/>
    </source>
</evidence>
<dbReference type="InterPro" id="IPR001007">
    <property type="entry name" value="VWF_dom"/>
</dbReference>
<dbReference type="SUPFAM" id="SSF57603">
    <property type="entry name" value="FnI-like domain"/>
    <property type="match status" value="5"/>
</dbReference>
<dbReference type="PROSITE" id="PS50184">
    <property type="entry name" value="VWFC_2"/>
    <property type="match status" value="5"/>
</dbReference>
<dbReference type="Pfam" id="PF16184">
    <property type="entry name" value="Cadherin_3"/>
    <property type="match status" value="12"/>
</dbReference>
<evidence type="ECO:0000256" key="4">
    <source>
        <dbReference type="ARBA" id="ARBA00022737"/>
    </source>
</evidence>
<dbReference type="Pfam" id="PF03160">
    <property type="entry name" value="Calx-beta"/>
    <property type="match status" value="3"/>
</dbReference>
<dbReference type="GO" id="GO:0016020">
    <property type="term" value="C:membrane"/>
    <property type="evidence" value="ECO:0007669"/>
    <property type="project" value="InterPro"/>
</dbReference>
<feature type="repeat" description="CSPG" evidence="7">
    <location>
        <begin position="2779"/>
        <end position="2876"/>
    </location>
</feature>
<dbReference type="PANTHER" id="PTHR45739">
    <property type="entry name" value="MATRIX PROTEIN, PUTATIVE-RELATED"/>
    <property type="match status" value="1"/>
</dbReference>
<accession>A0AAD8Z6Q5</accession>
<feature type="transmembrane region" description="Helical" evidence="8">
    <location>
        <begin position="4243"/>
        <end position="4264"/>
    </location>
</feature>
<keyword evidence="8" id="KW-1133">Transmembrane helix</keyword>
<feature type="non-terminal residue" evidence="10">
    <location>
        <position position="1"/>
    </location>
</feature>
<feature type="repeat" description="CSPG" evidence="7">
    <location>
        <begin position="2651"/>
        <end position="2744"/>
    </location>
</feature>
<dbReference type="SMART" id="SM00261">
    <property type="entry name" value="FU"/>
    <property type="match status" value="12"/>
</dbReference>